<keyword evidence="2" id="KW-1185">Reference proteome</keyword>
<organism evidence="1 2">
    <name type="scientific">Mycena rosella</name>
    <name type="common">Pink bonnet</name>
    <name type="synonym">Agaricus rosellus</name>
    <dbReference type="NCBI Taxonomy" id="1033263"/>
    <lineage>
        <taxon>Eukaryota</taxon>
        <taxon>Fungi</taxon>
        <taxon>Dikarya</taxon>
        <taxon>Basidiomycota</taxon>
        <taxon>Agaricomycotina</taxon>
        <taxon>Agaricomycetes</taxon>
        <taxon>Agaricomycetidae</taxon>
        <taxon>Agaricales</taxon>
        <taxon>Marasmiineae</taxon>
        <taxon>Mycenaceae</taxon>
        <taxon>Mycena</taxon>
    </lineage>
</organism>
<reference evidence="1" key="1">
    <citation type="submission" date="2023-03" db="EMBL/GenBank/DDBJ databases">
        <title>Massive genome expansion in bonnet fungi (Mycena s.s.) driven by repeated elements and novel gene families across ecological guilds.</title>
        <authorList>
            <consortium name="Lawrence Berkeley National Laboratory"/>
            <person name="Harder C.B."/>
            <person name="Miyauchi S."/>
            <person name="Viragh M."/>
            <person name="Kuo A."/>
            <person name="Thoen E."/>
            <person name="Andreopoulos B."/>
            <person name="Lu D."/>
            <person name="Skrede I."/>
            <person name="Drula E."/>
            <person name="Henrissat B."/>
            <person name="Morin E."/>
            <person name="Kohler A."/>
            <person name="Barry K."/>
            <person name="LaButti K."/>
            <person name="Morin E."/>
            <person name="Salamov A."/>
            <person name="Lipzen A."/>
            <person name="Mereny Z."/>
            <person name="Hegedus B."/>
            <person name="Baldrian P."/>
            <person name="Stursova M."/>
            <person name="Weitz H."/>
            <person name="Taylor A."/>
            <person name="Grigoriev I.V."/>
            <person name="Nagy L.G."/>
            <person name="Martin F."/>
            <person name="Kauserud H."/>
        </authorList>
    </citation>
    <scope>NUCLEOTIDE SEQUENCE</scope>
    <source>
        <strain evidence="1">CBHHK067</strain>
    </source>
</reference>
<dbReference type="AlphaFoldDB" id="A0AAD7CZ28"/>
<name>A0AAD7CZ28_MYCRO</name>
<evidence type="ECO:0000313" key="1">
    <source>
        <dbReference type="EMBL" id="KAJ7670329.1"/>
    </source>
</evidence>
<protein>
    <submittedName>
        <fullName evidence="1">Uncharacterized protein</fullName>
    </submittedName>
</protein>
<feature type="non-terminal residue" evidence="1">
    <location>
        <position position="74"/>
    </location>
</feature>
<feature type="non-terminal residue" evidence="1">
    <location>
        <position position="1"/>
    </location>
</feature>
<gene>
    <name evidence="1" type="ORF">B0H17DRAFT_902554</name>
</gene>
<dbReference type="Proteomes" id="UP001221757">
    <property type="component" value="Unassembled WGS sequence"/>
</dbReference>
<evidence type="ECO:0000313" key="2">
    <source>
        <dbReference type="Proteomes" id="UP001221757"/>
    </source>
</evidence>
<dbReference type="EMBL" id="JARKIE010000182">
    <property type="protein sequence ID" value="KAJ7670329.1"/>
    <property type="molecule type" value="Genomic_DNA"/>
</dbReference>
<comment type="caution">
    <text evidence="1">The sequence shown here is derived from an EMBL/GenBank/DDBJ whole genome shotgun (WGS) entry which is preliminary data.</text>
</comment>
<proteinExistence type="predicted"/>
<sequence length="74" mass="8428">ISILAHIEPAWYNCCLNSCAVYTGSFSDLSECLYCDEAHLSPTDKSRRMFGYLPIIPCLQGFFQDPESIQQLLY</sequence>
<accession>A0AAD7CZ28</accession>